<dbReference type="RefSeq" id="WP_316973156.1">
    <property type="nucleotide sequence ID" value="NZ_JAWIIJ010000003.1"/>
</dbReference>
<sequence>MTAQWTPLPATLEPDNPLWQFALAAWTIPAVEQHCLALQARGWSVTRLLTAAWQASLGQTFIDESAVVLQWRTEVTAPLRQLRKQLPREHSTIASLRSKVASAELEAERMELALVFHHTHTTTASAAPTEQLIRDNLRKAAPPETQDTETERRLAELSRHFSRLSPNGASRP</sequence>
<feature type="region of interest" description="Disordered" evidence="1">
    <location>
        <begin position="140"/>
        <end position="172"/>
    </location>
</feature>
<comment type="caution">
    <text evidence="2">The sequence shown here is derived from an EMBL/GenBank/DDBJ whole genome shotgun (WGS) entry which is preliminary data.</text>
</comment>
<evidence type="ECO:0000313" key="3">
    <source>
        <dbReference type="Proteomes" id="UP001269819"/>
    </source>
</evidence>
<dbReference type="Pfam" id="PF09523">
    <property type="entry name" value="DUF2390"/>
    <property type="match status" value="1"/>
</dbReference>
<organism evidence="2 3">
    <name type="scientific">Marinobacter xestospongiae</name>
    <dbReference type="NCBI Taxonomy" id="994319"/>
    <lineage>
        <taxon>Bacteria</taxon>
        <taxon>Pseudomonadati</taxon>
        <taxon>Pseudomonadota</taxon>
        <taxon>Gammaproteobacteria</taxon>
        <taxon>Pseudomonadales</taxon>
        <taxon>Marinobacteraceae</taxon>
        <taxon>Marinobacter</taxon>
    </lineage>
</organism>
<gene>
    <name evidence="2" type="ORF">RYS15_06770</name>
</gene>
<evidence type="ECO:0000256" key="1">
    <source>
        <dbReference type="SAM" id="MobiDB-lite"/>
    </source>
</evidence>
<feature type="compositionally biased region" description="Basic and acidic residues" evidence="1">
    <location>
        <begin position="149"/>
        <end position="159"/>
    </location>
</feature>
<reference evidence="2 3" key="1">
    <citation type="submission" date="2023-10" db="EMBL/GenBank/DDBJ databases">
        <title>Characteristics and mechanism of a salt-tolerant marine origin heterotrophic nitrifying- aerobic denitrifying bacteria Marinobacter xestospongiae HN1.</title>
        <authorList>
            <person name="Qi R."/>
        </authorList>
    </citation>
    <scope>NUCLEOTIDE SEQUENCE [LARGE SCALE GENOMIC DNA]</scope>
    <source>
        <strain evidence="2 3">HN1</strain>
    </source>
</reference>
<dbReference type="NCBIfam" id="TIGR02444">
    <property type="entry name" value="TIGR02444 family protein"/>
    <property type="match status" value="1"/>
</dbReference>
<accession>A0ABU3VVT7</accession>
<proteinExistence type="predicted"/>
<protein>
    <submittedName>
        <fullName evidence="2">TIGR02444 family protein</fullName>
    </submittedName>
</protein>
<dbReference type="InterPro" id="IPR012659">
    <property type="entry name" value="CHP02444"/>
</dbReference>
<dbReference type="Proteomes" id="UP001269819">
    <property type="component" value="Unassembled WGS sequence"/>
</dbReference>
<name>A0ABU3VVT7_9GAMM</name>
<dbReference type="EMBL" id="JAWIIJ010000003">
    <property type="protein sequence ID" value="MDV2078379.1"/>
    <property type="molecule type" value="Genomic_DNA"/>
</dbReference>
<evidence type="ECO:0000313" key="2">
    <source>
        <dbReference type="EMBL" id="MDV2078379.1"/>
    </source>
</evidence>
<keyword evidence="3" id="KW-1185">Reference proteome</keyword>